<dbReference type="SUPFAM" id="SSF52343">
    <property type="entry name" value="Ferredoxin reductase-like, C-terminal NADP-linked domain"/>
    <property type="match status" value="1"/>
</dbReference>
<feature type="domain" description="FAD-binding FR-type" evidence="1">
    <location>
        <begin position="14"/>
        <end position="138"/>
    </location>
</feature>
<dbReference type="AlphaFoldDB" id="A0A0K1PAD8"/>
<dbReference type="PROSITE" id="PS51384">
    <property type="entry name" value="FAD_FR"/>
    <property type="match status" value="1"/>
</dbReference>
<dbReference type="InterPro" id="IPR017927">
    <property type="entry name" value="FAD-bd_FR_type"/>
</dbReference>
<dbReference type="PANTHER" id="PTHR47354:SF5">
    <property type="entry name" value="PROTEIN RFBI"/>
    <property type="match status" value="1"/>
</dbReference>
<evidence type="ECO:0000313" key="3">
    <source>
        <dbReference type="Proteomes" id="UP000055590"/>
    </source>
</evidence>
<dbReference type="PANTHER" id="PTHR47354">
    <property type="entry name" value="NADH OXIDOREDUCTASE HCR"/>
    <property type="match status" value="1"/>
</dbReference>
<organism evidence="2 3">
    <name type="scientific">Vulgatibacter incomptus</name>
    <dbReference type="NCBI Taxonomy" id="1391653"/>
    <lineage>
        <taxon>Bacteria</taxon>
        <taxon>Pseudomonadati</taxon>
        <taxon>Myxococcota</taxon>
        <taxon>Myxococcia</taxon>
        <taxon>Myxococcales</taxon>
        <taxon>Cystobacterineae</taxon>
        <taxon>Vulgatibacteraceae</taxon>
        <taxon>Vulgatibacter</taxon>
    </lineage>
</organism>
<dbReference type="Proteomes" id="UP000055590">
    <property type="component" value="Chromosome"/>
</dbReference>
<gene>
    <name evidence="2" type="ORF">AKJ08_0854</name>
</gene>
<keyword evidence="3" id="KW-1185">Reference proteome</keyword>
<protein>
    <submittedName>
        <fullName evidence="2">Oxidoreductase FAD/NAD(P)-binding domain protein</fullName>
    </submittedName>
</protein>
<dbReference type="InterPro" id="IPR001433">
    <property type="entry name" value="OxRdtase_FAD/NAD-bd"/>
</dbReference>
<dbReference type="SUPFAM" id="SSF63380">
    <property type="entry name" value="Riboflavin synthase domain-like"/>
    <property type="match status" value="1"/>
</dbReference>
<dbReference type="KEGG" id="vin:AKJ08_0854"/>
<dbReference type="STRING" id="1391653.AKJ08_0854"/>
<dbReference type="Gene3D" id="2.40.30.10">
    <property type="entry name" value="Translation factors"/>
    <property type="match status" value="1"/>
</dbReference>
<dbReference type="Gene3D" id="3.40.50.80">
    <property type="entry name" value="Nucleotide-binding domain of ferredoxin-NADP reductase (FNR) module"/>
    <property type="match status" value="1"/>
</dbReference>
<evidence type="ECO:0000259" key="1">
    <source>
        <dbReference type="PROSITE" id="PS51384"/>
    </source>
</evidence>
<dbReference type="InterPro" id="IPR039261">
    <property type="entry name" value="FNR_nucleotide-bd"/>
</dbReference>
<proteinExistence type="predicted"/>
<reference evidence="2 3" key="1">
    <citation type="submission" date="2015-08" db="EMBL/GenBank/DDBJ databases">
        <authorList>
            <person name="Babu N.S."/>
            <person name="Beckwith C.J."/>
            <person name="Beseler K.G."/>
            <person name="Brison A."/>
            <person name="Carone J.V."/>
            <person name="Caskin T.P."/>
            <person name="Diamond M."/>
            <person name="Durham M.E."/>
            <person name="Foxe J.M."/>
            <person name="Go M."/>
            <person name="Henderson B.A."/>
            <person name="Jones I.B."/>
            <person name="McGettigan J.A."/>
            <person name="Micheletti S.J."/>
            <person name="Nasrallah M.E."/>
            <person name="Ortiz D."/>
            <person name="Piller C.R."/>
            <person name="Privatt S.R."/>
            <person name="Schneider S.L."/>
            <person name="Sharp S."/>
            <person name="Smith T.C."/>
            <person name="Stanton J.D."/>
            <person name="Ullery H.E."/>
            <person name="Wilson R.J."/>
            <person name="Serrano M.G."/>
            <person name="Buck G."/>
            <person name="Lee V."/>
            <person name="Wang Y."/>
            <person name="Carvalho R."/>
            <person name="Voegtly L."/>
            <person name="Shi R."/>
            <person name="Duckworth R."/>
            <person name="Johnson A."/>
            <person name="Loviza R."/>
            <person name="Walstead R."/>
            <person name="Shah Z."/>
            <person name="Kiflezghi M."/>
            <person name="Wade K."/>
            <person name="Ball S.L."/>
            <person name="Bradley K.W."/>
            <person name="Asai D.J."/>
            <person name="Bowman C.A."/>
            <person name="Russell D.A."/>
            <person name="Pope W.H."/>
            <person name="Jacobs-Sera D."/>
            <person name="Hendrix R.W."/>
            <person name="Hatfull G.F."/>
        </authorList>
    </citation>
    <scope>NUCLEOTIDE SEQUENCE [LARGE SCALE GENOMIC DNA]</scope>
    <source>
        <strain evidence="2 3">DSM 27710</strain>
    </source>
</reference>
<dbReference type="RefSeq" id="WP_050724913.1">
    <property type="nucleotide sequence ID" value="NZ_CP012332.1"/>
</dbReference>
<name>A0A0K1PAD8_9BACT</name>
<evidence type="ECO:0000313" key="2">
    <source>
        <dbReference type="EMBL" id="AKU90467.1"/>
    </source>
</evidence>
<sequence length="296" mass="32833">MIESAEATSVQNRIQVFDTVLREIVWETPDTVTLMLDPGDHPRNYLAGQFVSIDPAQFRELRQQIAYFEHAKGRREAVRAYSMASTPDEPLLAITIKEETFIPGSTEYPPLLSPFLVHGLQLGRTITVKGYSGFFAVGPDLAERTRHLVHVVAGSGVVPNFAMAKWVFAHQPEVQQTFVYSNKTWSEVIFARELAELERASGGRLRVVHCLTREPSAPAESPCARLGRINREVLADAIPEPGNCLVYACGPAITRWDKKAARDRGEEPAPRFIETVKAVLAELGVPRTAVHTEAYG</sequence>
<dbReference type="GO" id="GO:0016491">
    <property type="term" value="F:oxidoreductase activity"/>
    <property type="evidence" value="ECO:0007669"/>
    <property type="project" value="InterPro"/>
</dbReference>
<dbReference type="InterPro" id="IPR017938">
    <property type="entry name" value="Riboflavin_synthase-like_b-brl"/>
</dbReference>
<dbReference type="EMBL" id="CP012332">
    <property type="protein sequence ID" value="AKU90467.1"/>
    <property type="molecule type" value="Genomic_DNA"/>
</dbReference>
<accession>A0A0K1PAD8</accession>
<dbReference type="InterPro" id="IPR050415">
    <property type="entry name" value="MRET"/>
</dbReference>
<dbReference type="Pfam" id="PF00175">
    <property type="entry name" value="NAD_binding_1"/>
    <property type="match status" value="1"/>
</dbReference>